<keyword evidence="7" id="KW-0479">Metal-binding</keyword>
<proteinExistence type="inferred from homology"/>
<dbReference type="EMBL" id="VXKB01000001">
    <property type="protein sequence ID" value="KAA8717953.1"/>
    <property type="molecule type" value="Genomic_DNA"/>
</dbReference>
<dbReference type="GO" id="GO:0046872">
    <property type="term" value="F:metal ion binding"/>
    <property type="evidence" value="ECO:0007669"/>
    <property type="project" value="UniProtKB-KW"/>
</dbReference>
<dbReference type="Gene3D" id="1.20.950.20">
    <property type="entry name" value="Transmembrane di-heme cytochromes, Chain C"/>
    <property type="match status" value="1"/>
</dbReference>
<dbReference type="AlphaFoldDB" id="A0A5M9RBR0"/>
<comment type="similarity">
    <text evidence="12">Belongs to the cytochrome b561 family.</text>
</comment>
<keyword evidence="5" id="KW-0349">Heme</keyword>
<evidence type="ECO:0000256" key="6">
    <source>
        <dbReference type="ARBA" id="ARBA00022692"/>
    </source>
</evidence>
<dbReference type="InterPro" id="IPR016174">
    <property type="entry name" value="Di-haem_cyt_TM"/>
</dbReference>
<sequence length="183" mass="20544">MQWKNNAERYGHLSVLLHWGVALTVYGMFALGLWMVSLGYYDIWYHSAPEIHKSIGILLFIVLVIRMVWRWISPPPPALTTYTRLTRISATLAHWLLYGILFAILITGYFISTANGQAISVFGWFEIPASLADGASQADSAGTIHLYLAWSVVVLSALHALAAFKHHLFDKDATLKRMLGMKP</sequence>
<keyword evidence="6 13" id="KW-0812">Transmembrane</keyword>
<keyword evidence="4" id="KW-1003">Cell membrane</keyword>
<evidence type="ECO:0000256" key="1">
    <source>
        <dbReference type="ARBA" id="ARBA00001970"/>
    </source>
</evidence>
<evidence type="ECO:0000259" key="14">
    <source>
        <dbReference type="Pfam" id="PF01292"/>
    </source>
</evidence>
<dbReference type="SUPFAM" id="SSF81342">
    <property type="entry name" value="Transmembrane di-heme cytochromes"/>
    <property type="match status" value="1"/>
</dbReference>
<dbReference type="Proteomes" id="UP000322181">
    <property type="component" value="Unassembled WGS sequence"/>
</dbReference>
<evidence type="ECO:0000256" key="7">
    <source>
        <dbReference type="ARBA" id="ARBA00022723"/>
    </source>
</evidence>
<dbReference type="GO" id="GO:0022904">
    <property type="term" value="P:respiratory electron transport chain"/>
    <property type="evidence" value="ECO:0007669"/>
    <property type="project" value="InterPro"/>
</dbReference>
<dbReference type="InterPro" id="IPR011577">
    <property type="entry name" value="Cyt_b561_bac/Ni-Hgenase"/>
</dbReference>
<dbReference type="GO" id="GO:0005886">
    <property type="term" value="C:plasma membrane"/>
    <property type="evidence" value="ECO:0007669"/>
    <property type="project" value="UniProtKB-SubCell"/>
</dbReference>
<comment type="subcellular location">
    <subcellularLocation>
        <location evidence="2">Cell membrane</location>
        <topology evidence="2">Multi-pass membrane protein</topology>
    </subcellularLocation>
</comment>
<evidence type="ECO:0000256" key="11">
    <source>
        <dbReference type="ARBA" id="ARBA00023136"/>
    </source>
</evidence>
<dbReference type="GO" id="GO:0009055">
    <property type="term" value="F:electron transfer activity"/>
    <property type="evidence" value="ECO:0007669"/>
    <property type="project" value="InterPro"/>
</dbReference>
<evidence type="ECO:0000313" key="15">
    <source>
        <dbReference type="EMBL" id="KAA8717953.1"/>
    </source>
</evidence>
<dbReference type="PANTHER" id="PTHR30529">
    <property type="entry name" value="CYTOCHROME B561"/>
    <property type="match status" value="1"/>
</dbReference>
<feature type="transmembrane region" description="Helical" evidence="13">
    <location>
        <begin position="92"/>
        <end position="111"/>
    </location>
</feature>
<feature type="domain" description="Cytochrome b561 bacterial/Ni-hydrogenase" evidence="14">
    <location>
        <begin position="9"/>
        <end position="180"/>
    </location>
</feature>
<dbReference type="GO" id="GO:0020037">
    <property type="term" value="F:heme binding"/>
    <property type="evidence" value="ECO:0007669"/>
    <property type="project" value="TreeGrafter"/>
</dbReference>
<comment type="caution">
    <text evidence="15">The sequence shown here is derived from an EMBL/GenBank/DDBJ whole genome shotgun (WGS) entry which is preliminary data.</text>
</comment>
<evidence type="ECO:0000256" key="13">
    <source>
        <dbReference type="SAM" id="Phobius"/>
    </source>
</evidence>
<evidence type="ECO:0000256" key="4">
    <source>
        <dbReference type="ARBA" id="ARBA00022475"/>
    </source>
</evidence>
<evidence type="ECO:0000256" key="8">
    <source>
        <dbReference type="ARBA" id="ARBA00022982"/>
    </source>
</evidence>
<evidence type="ECO:0000313" key="16">
    <source>
        <dbReference type="Proteomes" id="UP000322181"/>
    </source>
</evidence>
<comment type="cofactor">
    <cofactor evidence="1">
        <name>heme b</name>
        <dbReference type="ChEBI" id="CHEBI:60344"/>
    </cofactor>
</comment>
<keyword evidence="11 13" id="KW-0472">Membrane</keyword>
<dbReference type="Pfam" id="PF01292">
    <property type="entry name" value="Ni_hydr_CYTB"/>
    <property type="match status" value="1"/>
</dbReference>
<evidence type="ECO:0000256" key="9">
    <source>
        <dbReference type="ARBA" id="ARBA00022989"/>
    </source>
</evidence>
<evidence type="ECO:0000256" key="5">
    <source>
        <dbReference type="ARBA" id="ARBA00022617"/>
    </source>
</evidence>
<dbReference type="InterPro" id="IPR052168">
    <property type="entry name" value="Cytochrome_b561_oxidase"/>
</dbReference>
<feature type="transmembrane region" description="Helical" evidence="13">
    <location>
        <begin position="144"/>
        <end position="164"/>
    </location>
</feature>
<dbReference type="RefSeq" id="WP_067365054.1">
    <property type="nucleotide sequence ID" value="NZ_BAAAFS010000001.1"/>
</dbReference>
<evidence type="ECO:0000256" key="3">
    <source>
        <dbReference type="ARBA" id="ARBA00022448"/>
    </source>
</evidence>
<keyword evidence="3" id="KW-0813">Transport</keyword>
<keyword evidence="8" id="KW-0249">Electron transport</keyword>
<protein>
    <submittedName>
        <fullName evidence="15">Cytochrome b</fullName>
    </submittedName>
</protein>
<evidence type="ECO:0000256" key="2">
    <source>
        <dbReference type="ARBA" id="ARBA00004651"/>
    </source>
</evidence>
<feature type="transmembrane region" description="Helical" evidence="13">
    <location>
        <begin position="20"/>
        <end position="43"/>
    </location>
</feature>
<accession>A0A5M9RBR0</accession>
<reference evidence="15 16" key="1">
    <citation type="submission" date="2019-09" db="EMBL/GenBank/DDBJ databases">
        <title>Draft genome sequence of various Type strains from the CCUG.</title>
        <authorList>
            <person name="Pineiro-Iglesias B."/>
            <person name="Tunovic T."/>
            <person name="Unosson C."/>
            <person name="Inganas E."/>
            <person name="Ohlen M."/>
            <person name="Cardew S."/>
            <person name="Jensie-Markopoulos S."/>
            <person name="Salva-Serra F."/>
            <person name="Jaen-Luchoro D."/>
            <person name="Karlsson R."/>
            <person name="Svensson-Stadler L."/>
            <person name="Chun J."/>
            <person name="Moore E."/>
        </authorList>
    </citation>
    <scope>NUCLEOTIDE SEQUENCE [LARGE SCALE GENOMIC DNA]</scope>
    <source>
        <strain evidence="15 16">CCUG 53682T</strain>
    </source>
</reference>
<organism evidence="15 16">
    <name type="scientific">Morganella psychrotolerans</name>
    <dbReference type="NCBI Taxonomy" id="368603"/>
    <lineage>
        <taxon>Bacteria</taxon>
        <taxon>Pseudomonadati</taxon>
        <taxon>Pseudomonadota</taxon>
        <taxon>Gammaproteobacteria</taxon>
        <taxon>Enterobacterales</taxon>
        <taxon>Morganellaceae</taxon>
        <taxon>Morganella</taxon>
    </lineage>
</organism>
<keyword evidence="10" id="KW-0408">Iron</keyword>
<dbReference type="OrthoDB" id="9793784at2"/>
<evidence type="ECO:0000256" key="10">
    <source>
        <dbReference type="ARBA" id="ARBA00023004"/>
    </source>
</evidence>
<dbReference type="PANTHER" id="PTHR30529:SF1">
    <property type="entry name" value="CYTOCHROME B561 HOMOLOG 2"/>
    <property type="match status" value="1"/>
</dbReference>
<evidence type="ECO:0000256" key="12">
    <source>
        <dbReference type="ARBA" id="ARBA00037975"/>
    </source>
</evidence>
<keyword evidence="9 13" id="KW-1133">Transmembrane helix</keyword>
<feature type="transmembrane region" description="Helical" evidence="13">
    <location>
        <begin position="55"/>
        <end position="72"/>
    </location>
</feature>
<gene>
    <name evidence="15" type="ORF">F4V73_09070</name>
</gene>
<name>A0A5M9RBR0_9GAMM</name>